<evidence type="ECO:0000256" key="6">
    <source>
        <dbReference type="ARBA" id="ARBA00023136"/>
    </source>
</evidence>
<feature type="transmembrane region" description="Helical" evidence="7">
    <location>
        <begin position="240"/>
        <end position="259"/>
    </location>
</feature>
<dbReference type="PANTHER" id="PTHR33362">
    <property type="entry name" value="SIALIC ACID TRAP TRANSPORTER PERMEASE PROTEIN SIAT-RELATED"/>
    <property type="match status" value="1"/>
</dbReference>
<keyword evidence="3" id="KW-0997">Cell inner membrane</keyword>
<dbReference type="AlphaFoldDB" id="A0A132PTS7"/>
<dbReference type="Pfam" id="PF06808">
    <property type="entry name" value="DctM"/>
    <property type="match status" value="1"/>
</dbReference>
<evidence type="ECO:0000259" key="8">
    <source>
        <dbReference type="Pfam" id="PF06808"/>
    </source>
</evidence>
<feature type="domain" description="TRAP C4-dicarboxylate transport system permease DctM subunit" evidence="8">
    <location>
        <begin position="6"/>
        <end position="416"/>
    </location>
</feature>
<reference evidence="9 10" key="1">
    <citation type="submission" date="2015-07" db="EMBL/GenBank/DDBJ databases">
        <title>A draft genome sequence of Mycobacterium wolinskyi.</title>
        <authorList>
            <person name="de Man T.J."/>
            <person name="Perry K.A."/>
            <person name="Coulliette A.D."/>
            <person name="Jensen B."/>
            <person name="Toney N.C."/>
            <person name="Limbago B.M."/>
            <person name="Noble-Wang J."/>
        </authorList>
    </citation>
    <scope>NUCLEOTIDE SEQUENCE [LARGE SCALE GENOMIC DNA]</scope>
    <source>
        <strain evidence="9 10">CDC_01</strain>
    </source>
</reference>
<dbReference type="PATRIC" id="fig|59750.3.peg.2874"/>
<dbReference type="PIRSF" id="PIRSF006066">
    <property type="entry name" value="HI0050"/>
    <property type="match status" value="1"/>
</dbReference>
<feature type="transmembrane region" description="Helical" evidence="7">
    <location>
        <begin position="399"/>
        <end position="420"/>
    </location>
</feature>
<evidence type="ECO:0000256" key="3">
    <source>
        <dbReference type="ARBA" id="ARBA00022519"/>
    </source>
</evidence>
<dbReference type="GO" id="GO:0022857">
    <property type="term" value="F:transmembrane transporter activity"/>
    <property type="evidence" value="ECO:0007669"/>
    <property type="project" value="TreeGrafter"/>
</dbReference>
<feature type="transmembrane region" description="Helical" evidence="7">
    <location>
        <begin position="304"/>
        <end position="325"/>
    </location>
</feature>
<feature type="transmembrane region" description="Helical" evidence="7">
    <location>
        <begin position="6"/>
        <end position="33"/>
    </location>
</feature>
<keyword evidence="6 7" id="KW-0472">Membrane</keyword>
<keyword evidence="5 7" id="KW-1133">Transmembrane helix</keyword>
<dbReference type="GO" id="GO:0005886">
    <property type="term" value="C:plasma membrane"/>
    <property type="evidence" value="ECO:0007669"/>
    <property type="project" value="UniProtKB-SubCell"/>
</dbReference>
<feature type="transmembrane region" description="Helical" evidence="7">
    <location>
        <begin position="167"/>
        <end position="191"/>
    </location>
</feature>
<dbReference type="NCBIfam" id="TIGR00786">
    <property type="entry name" value="dctM"/>
    <property type="match status" value="1"/>
</dbReference>
<evidence type="ECO:0000313" key="9">
    <source>
        <dbReference type="EMBL" id="KWX25715.1"/>
    </source>
</evidence>
<keyword evidence="10" id="KW-1185">Reference proteome</keyword>
<feature type="transmembrane region" description="Helical" evidence="7">
    <location>
        <begin position="54"/>
        <end position="74"/>
    </location>
</feature>
<organism evidence="9 10">
    <name type="scientific">Mycolicibacterium wolinskyi</name>
    <dbReference type="NCBI Taxonomy" id="59750"/>
    <lineage>
        <taxon>Bacteria</taxon>
        <taxon>Bacillati</taxon>
        <taxon>Actinomycetota</taxon>
        <taxon>Actinomycetes</taxon>
        <taxon>Mycobacteriales</taxon>
        <taxon>Mycobacteriaceae</taxon>
        <taxon>Mycolicibacterium</taxon>
    </lineage>
</organism>
<evidence type="ECO:0000256" key="7">
    <source>
        <dbReference type="SAM" id="Phobius"/>
    </source>
</evidence>
<gene>
    <name evidence="9" type="ORF">AFM11_04965</name>
</gene>
<comment type="caution">
    <text evidence="9">The sequence shown here is derived from an EMBL/GenBank/DDBJ whole genome shotgun (WGS) entry which is preliminary data.</text>
</comment>
<name>A0A132PTS7_9MYCO</name>
<feature type="transmembrane region" description="Helical" evidence="7">
    <location>
        <begin position="271"/>
        <end position="292"/>
    </location>
</feature>
<evidence type="ECO:0000256" key="1">
    <source>
        <dbReference type="ARBA" id="ARBA00004429"/>
    </source>
</evidence>
<accession>A0A132PTS7</accession>
<dbReference type="PANTHER" id="PTHR33362:SF2">
    <property type="entry name" value="TRAP TRANSPORTER LARGE PERMEASE PROTEIN"/>
    <property type="match status" value="1"/>
</dbReference>
<comment type="subcellular location">
    <subcellularLocation>
        <location evidence="1">Cell inner membrane</location>
        <topology evidence="1">Multi-pass membrane protein</topology>
    </subcellularLocation>
</comment>
<feature type="transmembrane region" description="Helical" evidence="7">
    <location>
        <begin position="357"/>
        <end position="387"/>
    </location>
</feature>
<evidence type="ECO:0000256" key="4">
    <source>
        <dbReference type="ARBA" id="ARBA00022692"/>
    </source>
</evidence>
<feature type="transmembrane region" description="Helical" evidence="7">
    <location>
        <begin position="332"/>
        <end position="351"/>
    </location>
</feature>
<dbReference type="Proteomes" id="UP000070612">
    <property type="component" value="Unassembled WGS sequence"/>
</dbReference>
<keyword evidence="2" id="KW-1003">Cell membrane</keyword>
<dbReference type="InterPro" id="IPR004681">
    <property type="entry name" value="TRAP_DctM"/>
</dbReference>
<feature type="transmembrane region" description="Helical" evidence="7">
    <location>
        <begin position="135"/>
        <end position="161"/>
    </location>
</feature>
<keyword evidence="4 7" id="KW-0812">Transmembrane</keyword>
<dbReference type="InterPro" id="IPR010656">
    <property type="entry name" value="DctM"/>
</dbReference>
<dbReference type="EMBL" id="LGTW01000002">
    <property type="protein sequence ID" value="KWX25715.1"/>
    <property type="molecule type" value="Genomic_DNA"/>
</dbReference>
<evidence type="ECO:0000256" key="2">
    <source>
        <dbReference type="ARBA" id="ARBA00022475"/>
    </source>
</evidence>
<feature type="transmembrane region" description="Helical" evidence="7">
    <location>
        <begin position="94"/>
        <end position="123"/>
    </location>
</feature>
<evidence type="ECO:0000313" key="10">
    <source>
        <dbReference type="Proteomes" id="UP000070612"/>
    </source>
</evidence>
<proteinExistence type="predicted"/>
<sequence length="425" mass="44238">MIGWLFGGFAVLVALNVAVGIALLMAVVVAMMATGTDLPLAVISQRMFTGMDSFALIAIPAFLLAGEIMARGAMARRMVEFAATMVGHLRGGLAVVGVLSTMLFSGVSGSSVANTAAVGSVLVPQMRQRGYDPAFAGAVVANAGVLGSVFPPSIPMVLYGIAAGVSISALFIAGIVPGILMVVLLIAVGYWQSVKAGYPAGERASVPEFFRSFGRAFLALLTPVLMVGGIVSGILTVTEAAVATVLYALAVELFVYRELKLRDLSAVMTRAITATGIVMLIIAASTLFGWIMTIEQIPQTIAEFMLNLTSTVWIQLILINILLLIIGTFLDVAPGIIIAVPILAPLADALGMDPVHFGVIVVINLLVGLVTPPVAPTLVVGASIAGVSLDRITTASWRFFLSLILTLVLITFVPALSTWLPGLFG</sequence>
<evidence type="ECO:0000256" key="5">
    <source>
        <dbReference type="ARBA" id="ARBA00022989"/>
    </source>
</evidence>
<protein>
    <recommendedName>
        <fullName evidence="8">TRAP C4-dicarboxylate transport system permease DctM subunit domain-containing protein</fullName>
    </recommendedName>
</protein>